<feature type="transmembrane region" description="Helical" evidence="6">
    <location>
        <begin position="359"/>
        <end position="378"/>
    </location>
</feature>
<dbReference type="PANTHER" id="PTHR30619">
    <property type="entry name" value="DNA INTERNALIZATION/COMPETENCE PROTEIN COMEC/REC2"/>
    <property type="match status" value="1"/>
</dbReference>
<protein>
    <submittedName>
        <fullName evidence="9">Competence protein</fullName>
    </submittedName>
</protein>
<evidence type="ECO:0000313" key="9">
    <source>
        <dbReference type="EMBL" id="SOS75047.1"/>
    </source>
</evidence>
<evidence type="ECO:0000259" key="7">
    <source>
        <dbReference type="Pfam" id="PF03772"/>
    </source>
</evidence>
<dbReference type="Pfam" id="PF13567">
    <property type="entry name" value="DUF4131"/>
    <property type="match status" value="1"/>
</dbReference>
<keyword evidence="3 6" id="KW-0812">Transmembrane</keyword>
<dbReference type="NCBIfam" id="TIGR00360">
    <property type="entry name" value="ComEC_N-term"/>
    <property type="match status" value="1"/>
</dbReference>
<evidence type="ECO:0000313" key="10">
    <source>
        <dbReference type="Proteomes" id="UP000234211"/>
    </source>
</evidence>
<evidence type="ECO:0000256" key="3">
    <source>
        <dbReference type="ARBA" id="ARBA00022692"/>
    </source>
</evidence>
<dbReference type="GO" id="GO:0005886">
    <property type="term" value="C:plasma membrane"/>
    <property type="evidence" value="ECO:0007669"/>
    <property type="project" value="UniProtKB-SubCell"/>
</dbReference>
<evidence type="ECO:0000256" key="5">
    <source>
        <dbReference type="ARBA" id="ARBA00023136"/>
    </source>
</evidence>
<evidence type="ECO:0000259" key="8">
    <source>
        <dbReference type="Pfam" id="PF13567"/>
    </source>
</evidence>
<feature type="transmembrane region" description="Helical" evidence="6">
    <location>
        <begin position="390"/>
        <end position="410"/>
    </location>
</feature>
<keyword evidence="10" id="KW-1185">Reference proteome</keyword>
<feature type="transmembrane region" description="Helical" evidence="6">
    <location>
        <begin position="450"/>
        <end position="470"/>
    </location>
</feature>
<name>A0A2H1YJS2_9FLAO</name>
<feature type="domain" description="DUF4131" evidence="8">
    <location>
        <begin position="33"/>
        <end position="191"/>
    </location>
</feature>
<evidence type="ECO:0000256" key="2">
    <source>
        <dbReference type="ARBA" id="ARBA00022475"/>
    </source>
</evidence>
<comment type="subcellular location">
    <subcellularLocation>
        <location evidence="1">Cell membrane</location>
        <topology evidence="1">Multi-pass membrane protein</topology>
    </subcellularLocation>
</comment>
<feature type="transmembrane region" description="Helical" evidence="6">
    <location>
        <begin position="508"/>
        <end position="525"/>
    </location>
</feature>
<sequence length="699" mass="80621">MKKLKNYLPFHFLICVIIGILIQYYTHIWHYNFIYLAILMLLITGVLLLFKNKIASKIYYTITTFLFFILLGISTTFLDNPRNLKNYYQEYLRENSENSGAILQIHKVLKSGNYADKYIAKVIQIDTKKTTGSILVNINKDSISTPLQVDERLFIASEFQNINIALNPHQFDYADYLAKKHVYQQVFLNQNNYKKAPTARVSIYGLSADFRRKIQTSLKKYDFTKNELSVINALLLGQRKNISKSLIESYTDAGAIHILAISGLHIGIILMMLNYFLSPMEHLKNGLLFKTILLVILLWMFAFIAGLSASVVRAVTMFTFVAIGDSFKRKKVVEFSLISSMLFLLLIQPLFLFDVGFQLSYLAVFGIIWVQPLLFNLWNPKGWFLSKFWSLLSVSITAQVGILPLILYYFHQFPGLFFVSNLLIIPFLGAILMGGILTITFALLHILPAFFVDFYGFIISLMNEIVTWVAQQKQFLWQEIPMSFIQMLVWYCLIIFTYQLIISKKMKSLILVLIAIISLQIVFIFDEKKQQETREFIVFHKGKSTLLGIRNGDKLQVFYNTNHNTNHNTNQKNIKTKKNINTQDLEISEEKNIKAYQINEGVTSNFSSKIPAIFSFYSDTILLVDSLGIYDISLKKPIVILQNSPKINLTRLLKKLNPKQIIADGSNYKSYVNRWEATCGQQKTPFHSTRKNGAFYIKK</sequence>
<dbReference type="Proteomes" id="UP000234211">
    <property type="component" value="Unassembled WGS sequence"/>
</dbReference>
<gene>
    <name evidence="9" type="ORF">TNO020_430051</name>
</gene>
<feature type="transmembrane region" description="Helical" evidence="6">
    <location>
        <begin position="287"/>
        <end position="312"/>
    </location>
</feature>
<feature type="transmembrane region" description="Helical" evidence="6">
    <location>
        <begin position="482"/>
        <end position="502"/>
    </location>
</feature>
<organism evidence="9 10">
    <name type="scientific">Tenacibaculum piscium</name>
    <dbReference type="NCBI Taxonomy" id="1458515"/>
    <lineage>
        <taxon>Bacteria</taxon>
        <taxon>Pseudomonadati</taxon>
        <taxon>Bacteroidota</taxon>
        <taxon>Flavobacteriia</taxon>
        <taxon>Flavobacteriales</taxon>
        <taxon>Flavobacteriaceae</taxon>
        <taxon>Tenacibaculum</taxon>
    </lineage>
</organism>
<dbReference type="Pfam" id="PF03772">
    <property type="entry name" value="Competence"/>
    <property type="match status" value="1"/>
</dbReference>
<dbReference type="InterPro" id="IPR004477">
    <property type="entry name" value="ComEC_N"/>
</dbReference>
<keyword evidence="5 6" id="KW-0472">Membrane</keyword>
<dbReference type="EMBL" id="OENF01000038">
    <property type="protein sequence ID" value="SOS75047.1"/>
    <property type="molecule type" value="Genomic_DNA"/>
</dbReference>
<evidence type="ECO:0000256" key="1">
    <source>
        <dbReference type="ARBA" id="ARBA00004651"/>
    </source>
</evidence>
<keyword evidence="4 6" id="KW-1133">Transmembrane helix</keyword>
<feature type="transmembrane region" description="Helical" evidence="6">
    <location>
        <begin position="32"/>
        <end position="50"/>
    </location>
</feature>
<feature type="transmembrane region" description="Helical" evidence="6">
    <location>
        <begin position="332"/>
        <end position="352"/>
    </location>
</feature>
<dbReference type="PANTHER" id="PTHR30619:SF1">
    <property type="entry name" value="RECOMBINATION PROTEIN 2"/>
    <property type="match status" value="1"/>
</dbReference>
<dbReference type="AlphaFoldDB" id="A0A2H1YJS2"/>
<keyword evidence="2" id="KW-1003">Cell membrane</keyword>
<dbReference type="InterPro" id="IPR052159">
    <property type="entry name" value="Competence_DNA_uptake"/>
</dbReference>
<dbReference type="RefSeq" id="WP_198912847.1">
    <property type="nucleotide sequence ID" value="NZ_JAJGWX010000001.1"/>
</dbReference>
<feature type="transmembrane region" description="Helical" evidence="6">
    <location>
        <begin position="7"/>
        <end position="26"/>
    </location>
</feature>
<accession>A0A2H1YJS2</accession>
<feature type="transmembrane region" description="Helical" evidence="6">
    <location>
        <begin position="422"/>
        <end position="444"/>
    </location>
</feature>
<proteinExistence type="predicted"/>
<reference evidence="10" key="1">
    <citation type="submission" date="2017-11" db="EMBL/GenBank/DDBJ databases">
        <authorList>
            <person name="Duchaud E."/>
        </authorList>
    </citation>
    <scope>NUCLEOTIDE SEQUENCE [LARGE SCALE GENOMIC DNA]</scope>
    <source>
        <strain evidence="10">Tenacibaculum sp. TNO020</strain>
    </source>
</reference>
<evidence type="ECO:0000256" key="6">
    <source>
        <dbReference type="SAM" id="Phobius"/>
    </source>
</evidence>
<evidence type="ECO:0000256" key="4">
    <source>
        <dbReference type="ARBA" id="ARBA00022989"/>
    </source>
</evidence>
<feature type="transmembrane region" description="Helical" evidence="6">
    <location>
        <begin position="254"/>
        <end position="275"/>
    </location>
</feature>
<feature type="domain" description="ComEC/Rec2-related protein" evidence="7">
    <location>
        <begin position="234"/>
        <end position="500"/>
    </location>
</feature>
<dbReference type="InterPro" id="IPR025405">
    <property type="entry name" value="DUF4131"/>
</dbReference>